<evidence type="ECO:0000313" key="7">
    <source>
        <dbReference type="EMBL" id="CCV64637.1"/>
    </source>
</evidence>
<dbReference type="InterPro" id="IPR004254">
    <property type="entry name" value="AdipoR/HlyIII-related"/>
</dbReference>
<evidence type="ECO:0000256" key="4">
    <source>
        <dbReference type="ARBA" id="ARBA00023136"/>
    </source>
</evidence>
<feature type="binding site" evidence="5">
    <location>
        <position position="202"/>
    </location>
    <ligand>
        <name>Zn(2+)</name>
        <dbReference type="ChEBI" id="CHEBI:29105"/>
    </ligand>
</feature>
<feature type="transmembrane region" description="Helical" evidence="6">
    <location>
        <begin position="175"/>
        <end position="194"/>
    </location>
</feature>
<feature type="transmembrane region" description="Helical" evidence="6">
    <location>
        <begin position="203"/>
        <end position="224"/>
    </location>
</feature>
<keyword evidence="5" id="KW-0479">Metal-binding</keyword>
<keyword evidence="2 6" id="KW-0812">Transmembrane</keyword>
<dbReference type="KEGG" id="apal:BN85410600"/>
<keyword evidence="8" id="KW-1185">Reference proteome</keyword>
<evidence type="ECO:0000256" key="5">
    <source>
        <dbReference type="PIRSR" id="PIRSR604254-1"/>
    </source>
</evidence>
<evidence type="ECO:0000313" key="8">
    <source>
        <dbReference type="Proteomes" id="UP000032740"/>
    </source>
</evidence>
<organism evidence="7 8">
    <name type="scientific">Alteracholeplasma palmae (strain ATCC 49389 / J233)</name>
    <name type="common">Acholeplasma palmae</name>
    <dbReference type="NCBI Taxonomy" id="1318466"/>
    <lineage>
        <taxon>Bacteria</taxon>
        <taxon>Bacillati</taxon>
        <taxon>Mycoplasmatota</taxon>
        <taxon>Mollicutes</taxon>
        <taxon>Acholeplasmatales</taxon>
        <taxon>Acholeplasmataceae</taxon>
        <taxon>Acholeplasma</taxon>
    </lineage>
</organism>
<feature type="transmembrane region" description="Helical" evidence="6">
    <location>
        <begin position="86"/>
        <end position="106"/>
    </location>
</feature>
<feature type="transmembrane region" description="Helical" evidence="6">
    <location>
        <begin position="52"/>
        <end position="74"/>
    </location>
</feature>
<evidence type="ECO:0000256" key="6">
    <source>
        <dbReference type="SAM" id="Phobius"/>
    </source>
</evidence>
<feature type="transmembrane region" description="Helical" evidence="6">
    <location>
        <begin position="21"/>
        <end position="40"/>
    </location>
</feature>
<evidence type="ECO:0000256" key="2">
    <source>
        <dbReference type="ARBA" id="ARBA00022692"/>
    </source>
</evidence>
<feature type="transmembrane region" description="Helical" evidence="6">
    <location>
        <begin position="126"/>
        <end position="144"/>
    </location>
</feature>
<dbReference type="PANTHER" id="PTHR20855:SF3">
    <property type="entry name" value="LD03007P"/>
    <property type="match status" value="1"/>
</dbReference>
<protein>
    <submittedName>
        <fullName evidence="7">Integral membrane protein, hemolysin-III related</fullName>
    </submittedName>
</protein>
<dbReference type="PANTHER" id="PTHR20855">
    <property type="entry name" value="ADIPOR/PROGESTIN RECEPTOR-RELATED"/>
    <property type="match status" value="1"/>
</dbReference>
<keyword evidence="3 6" id="KW-1133">Transmembrane helix</keyword>
<proteinExistence type="predicted"/>
<dbReference type="EMBL" id="FO681347">
    <property type="protein sequence ID" value="CCV64637.1"/>
    <property type="molecule type" value="Genomic_DNA"/>
</dbReference>
<dbReference type="HOGENOM" id="CLU_051078_1_0_14"/>
<sequence length="225" mass="25315">MTKWPKKETKAQTIGEEIANAVSHCVMAVFALVATILLLVKQSDGWELTASLVFGFGMIMLYLMSTLYHALSFTKSKGVFKRFDHISIYFLIGGTFAPALLLLPALKTDHFLGIDFMPSTGVMLFIIQWVLILIGTVVKAIWIYKGNAVHTVIYLALGWSSLIFVGKLYAFSIPAFWLILGGGIAYSIGVYFYAQPKKKYFHFIWHIFVGLGTILQFFAIYLYLL</sequence>
<dbReference type="RefSeq" id="WP_030003525.1">
    <property type="nucleotide sequence ID" value="NC_022538.1"/>
</dbReference>
<feature type="binding site" evidence="5">
    <location>
        <position position="206"/>
    </location>
    <ligand>
        <name>Zn(2+)</name>
        <dbReference type="ChEBI" id="CHEBI:29105"/>
    </ligand>
</feature>
<dbReference type="Pfam" id="PF03006">
    <property type="entry name" value="HlyIII"/>
    <property type="match status" value="1"/>
</dbReference>
<dbReference type="GO" id="GO:0016020">
    <property type="term" value="C:membrane"/>
    <property type="evidence" value="ECO:0007669"/>
    <property type="project" value="UniProtKB-SubCell"/>
</dbReference>
<comment type="subcellular location">
    <subcellularLocation>
        <location evidence="1">Membrane</location>
        <topology evidence="1">Multi-pass membrane protein</topology>
    </subcellularLocation>
</comment>
<dbReference type="OrthoDB" id="9813689at2"/>
<evidence type="ECO:0000256" key="1">
    <source>
        <dbReference type="ARBA" id="ARBA00004141"/>
    </source>
</evidence>
<feature type="transmembrane region" description="Helical" evidence="6">
    <location>
        <begin position="151"/>
        <end position="169"/>
    </location>
</feature>
<evidence type="ECO:0000256" key="3">
    <source>
        <dbReference type="ARBA" id="ARBA00022989"/>
    </source>
</evidence>
<feature type="binding site" evidence="5">
    <location>
        <position position="69"/>
    </location>
    <ligand>
        <name>Zn(2+)</name>
        <dbReference type="ChEBI" id="CHEBI:29105"/>
    </ligand>
</feature>
<keyword evidence="4 6" id="KW-0472">Membrane</keyword>
<dbReference type="AlphaFoldDB" id="U4KLE1"/>
<name>U4KLE1_ALTPJ</name>
<keyword evidence="5" id="KW-0862">Zinc</keyword>
<dbReference type="Proteomes" id="UP000032740">
    <property type="component" value="Chromosome"/>
</dbReference>
<reference evidence="7 8" key="1">
    <citation type="journal article" date="2013" name="J. Mol. Microbiol. Biotechnol.">
        <title>Analysis of the Complete Genomes of Acholeplasma brassicae , A. palmae and A. laidlawii and Their Comparison to the Obligate Parasites from ' Candidatus Phytoplasma'.</title>
        <authorList>
            <person name="Kube M."/>
            <person name="Siewert C."/>
            <person name="Migdoll A.M."/>
            <person name="Duduk B."/>
            <person name="Holz S."/>
            <person name="Rabus R."/>
            <person name="Seemuller E."/>
            <person name="Mitrovic J."/>
            <person name="Muller I."/>
            <person name="Buttner C."/>
            <person name="Reinhardt R."/>
        </authorList>
    </citation>
    <scope>NUCLEOTIDE SEQUENCE [LARGE SCALE GENOMIC DNA]</scope>
    <source>
        <strain evidence="7 8">J233</strain>
    </source>
</reference>
<dbReference type="GO" id="GO:0046872">
    <property type="term" value="F:metal ion binding"/>
    <property type="evidence" value="ECO:0007669"/>
    <property type="project" value="UniProtKB-KW"/>
</dbReference>
<dbReference type="STRING" id="1318466.BN85410600"/>
<accession>U4KLE1</accession>
<gene>
    <name evidence="7" type="ORF">BN85410600</name>
</gene>